<feature type="transmembrane region" description="Helical" evidence="2">
    <location>
        <begin position="67"/>
        <end position="86"/>
    </location>
</feature>
<evidence type="ECO:0000313" key="3">
    <source>
        <dbReference type="EMBL" id="GFO86922.1"/>
    </source>
</evidence>
<dbReference type="RefSeq" id="WP_118479829.1">
    <property type="nucleotide sequence ID" value="NZ_BMQH01000005.1"/>
</dbReference>
<protein>
    <recommendedName>
        <fullName evidence="5">DUF3784 domain-containing protein</fullName>
    </recommendedName>
</protein>
<keyword evidence="2" id="KW-0472">Membrane</keyword>
<evidence type="ECO:0000256" key="1">
    <source>
        <dbReference type="SAM" id="MobiDB-lite"/>
    </source>
</evidence>
<sequence length="156" mass="17875">MNYAYTYTYTPLFSMILPILALLLILAGGIALYTLFVRKPNHYHGAAAKLHDFLNFRHAYTEGLLKILYCMTVAALAVYSVILLFFHFFWAILLFIVGNIAARLGYEFIMMLFSMHRTLRSIDRKMPEPQPFEQPAPAPQPEPQNTPENPLPPDQP</sequence>
<dbReference type="EMBL" id="BLYJ01000001">
    <property type="protein sequence ID" value="GFO86922.1"/>
    <property type="molecule type" value="Genomic_DNA"/>
</dbReference>
<evidence type="ECO:0000313" key="4">
    <source>
        <dbReference type="Proteomes" id="UP000620147"/>
    </source>
</evidence>
<dbReference type="Proteomes" id="UP000620147">
    <property type="component" value="Unassembled WGS sequence"/>
</dbReference>
<keyword evidence="2" id="KW-1133">Transmembrane helix</keyword>
<evidence type="ECO:0008006" key="5">
    <source>
        <dbReference type="Google" id="ProtNLM"/>
    </source>
</evidence>
<keyword evidence="2" id="KW-0812">Transmembrane</keyword>
<reference evidence="3 4" key="1">
    <citation type="submission" date="2020-06" db="EMBL/GenBank/DDBJ databases">
        <title>Characterization of fructooligosaccharide metabolism and fructooligosaccharide-degrading enzymes in human commensal butyrate producers.</title>
        <authorList>
            <person name="Tanno H."/>
            <person name="Fujii T."/>
            <person name="Hirano K."/>
            <person name="Maeno S."/>
            <person name="Tonozuka T."/>
            <person name="Sakamoto M."/>
            <person name="Ohkuma M."/>
            <person name="Tochio T."/>
            <person name="Endo A."/>
        </authorList>
    </citation>
    <scope>NUCLEOTIDE SEQUENCE [LARGE SCALE GENOMIC DNA]</scope>
    <source>
        <strain evidence="3 4">JCM 31056</strain>
    </source>
</reference>
<feature type="transmembrane region" description="Helical" evidence="2">
    <location>
        <begin position="12"/>
        <end position="36"/>
    </location>
</feature>
<gene>
    <name evidence="3" type="ORF">BUFA31_00860</name>
</gene>
<proteinExistence type="predicted"/>
<feature type="region of interest" description="Disordered" evidence="1">
    <location>
        <begin position="126"/>
        <end position="156"/>
    </location>
</feature>
<organism evidence="3 4">
    <name type="scientific">Butyricicoccus faecihominis</name>
    <dbReference type="NCBI Taxonomy" id="1712515"/>
    <lineage>
        <taxon>Bacteria</taxon>
        <taxon>Bacillati</taxon>
        <taxon>Bacillota</taxon>
        <taxon>Clostridia</taxon>
        <taxon>Eubacteriales</taxon>
        <taxon>Butyricicoccaceae</taxon>
        <taxon>Butyricicoccus</taxon>
    </lineage>
</organism>
<keyword evidence="4" id="KW-1185">Reference proteome</keyword>
<feature type="transmembrane region" description="Helical" evidence="2">
    <location>
        <begin position="92"/>
        <end position="115"/>
    </location>
</feature>
<feature type="compositionally biased region" description="Pro residues" evidence="1">
    <location>
        <begin position="128"/>
        <end position="156"/>
    </location>
</feature>
<evidence type="ECO:0000256" key="2">
    <source>
        <dbReference type="SAM" id="Phobius"/>
    </source>
</evidence>
<name>A0ABQ1DW11_9FIRM</name>
<accession>A0ABQ1DW11</accession>
<comment type="caution">
    <text evidence="3">The sequence shown here is derived from an EMBL/GenBank/DDBJ whole genome shotgun (WGS) entry which is preliminary data.</text>
</comment>